<gene>
    <name evidence="2" type="ORF">SVXNc_0376</name>
</gene>
<dbReference type="Pfam" id="PF09622">
    <property type="entry name" value="DUF2391"/>
    <property type="match status" value="1"/>
</dbReference>
<keyword evidence="1" id="KW-0472">Membrane</keyword>
<evidence type="ECO:0000256" key="1">
    <source>
        <dbReference type="SAM" id="Phobius"/>
    </source>
</evidence>
<name>A0ABY8CFB0_9ARCH</name>
<dbReference type="InterPro" id="IPR024464">
    <property type="entry name" value="DUF2391"/>
</dbReference>
<sequence length="142" mass="15260">MIRELVQEASSKYPFGGDDFFQQIVGSALLSAPFIFTEEVWTIASNTSTQQSLASIAVTLLLGHGILYVAKQDRDFETERKVFGVTLRYISLMAVSFGSVLLVLTLTATAQTFGASTAEILKTVSIISVFSVIGAATADNLI</sequence>
<organism evidence="2 3">
    <name type="scientific">Candidatus Nanohalococcus occultus</name>
    <dbReference type="NCBI Taxonomy" id="2978047"/>
    <lineage>
        <taxon>Archaea</taxon>
        <taxon>Candidatus Nanohalarchaeota</taxon>
        <taxon>Candidatus Nanohalarchaeota incertae sedis</taxon>
        <taxon>Candidatus Nanohalococcus</taxon>
    </lineage>
</organism>
<protein>
    <submittedName>
        <fullName evidence="2">Membrane protein</fullName>
    </submittedName>
</protein>
<proteinExistence type="predicted"/>
<feature type="transmembrane region" description="Helical" evidence="1">
    <location>
        <begin position="53"/>
        <end position="70"/>
    </location>
</feature>
<evidence type="ECO:0000313" key="2">
    <source>
        <dbReference type="EMBL" id="WEL19400.1"/>
    </source>
</evidence>
<reference evidence="2 3" key="1">
    <citation type="submission" date="2022-09" db="EMBL/GenBank/DDBJ databases">
        <title>Xylan utilization by haloarchaea-nanohaloarchaea associations.</title>
        <authorList>
            <person name="Yakimov M."/>
        </authorList>
    </citation>
    <scope>NUCLEOTIDE SEQUENCE [LARGE SCALE GENOMIC DNA]</scope>
    <source>
        <strain evidence="2 3">SVXNc</strain>
    </source>
</reference>
<dbReference type="EMBL" id="CP104395">
    <property type="protein sequence ID" value="WEL19400.1"/>
    <property type="molecule type" value="Genomic_DNA"/>
</dbReference>
<dbReference type="RefSeq" id="WP_347722270.1">
    <property type="nucleotide sequence ID" value="NZ_CP104395.1"/>
</dbReference>
<evidence type="ECO:0000313" key="3">
    <source>
        <dbReference type="Proteomes" id="UP001218034"/>
    </source>
</evidence>
<keyword evidence="1" id="KW-0812">Transmembrane</keyword>
<dbReference type="Proteomes" id="UP001218034">
    <property type="component" value="Chromosome"/>
</dbReference>
<keyword evidence="3" id="KW-1185">Reference proteome</keyword>
<feature type="transmembrane region" description="Helical" evidence="1">
    <location>
        <begin position="120"/>
        <end position="138"/>
    </location>
</feature>
<keyword evidence="1" id="KW-1133">Transmembrane helix</keyword>
<accession>A0ABY8CFB0</accession>
<feature type="transmembrane region" description="Helical" evidence="1">
    <location>
        <begin position="90"/>
        <end position="108"/>
    </location>
</feature>
<dbReference type="GeneID" id="98290413"/>